<name>A0A3P6T1X7_CYLGO</name>
<reference evidence="1 2" key="1">
    <citation type="submission" date="2018-11" db="EMBL/GenBank/DDBJ databases">
        <authorList>
            <consortium name="Pathogen Informatics"/>
        </authorList>
    </citation>
    <scope>NUCLEOTIDE SEQUENCE [LARGE SCALE GENOMIC DNA]</scope>
</reference>
<evidence type="ECO:0000313" key="1">
    <source>
        <dbReference type="EMBL" id="VDK81912.1"/>
    </source>
</evidence>
<dbReference type="Proteomes" id="UP000271889">
    <property type="component" value="Unassembled WGS sequence"/>
</dbReference>
<sequence length="33" mass="4083">MYDLDEETIGRIDFQNQVQTLMEELEFLRRCVF</sequence>
<dbReference type="OrthoDB" id="2441647at2759"/>
<keyword evidence="2" id="KW-1185">Reference proteome</keyword>
<gene>
    <name evidence="1" type="ORF">CGOC_LOCUS7889</name>
</gene>
<dbReference type="EMBL" id="UYRV01028059">
    <property type="protein sequence ID" value="VDK81912.1"/>
    <property type="molecule type" value="Genomic_DNA"/>
</dbReference>
<dbReference type="AlphaFoldDB" id="A0A3P6T1X7"/>
<protein>
    <submittedName>
        <fullName evidence="1">Uncharacterized protein</fullName>
    </submittedName>
</protein>
<proteinExistence type="predicted"/>
<organism evidence="1 2">
    <name type="scientific">Cylicostephanus goldi</name>
    <name type="common">Nematode worm</name>
    <dbReference type="NCBI Taxonomy" id="71465"/>
    <lineage>
        <taxon>Eukaryota</taxon>
        <taxon>Metazoa</taxon>
        <taxon>Ecdysozoa</taxon>
        <taxon>Nematoda</taxon>
        <taxon>Chromadorea</taxon>
        <taxon>Rhabditida</taxon>
        <taxon>Rhabditina</taxon>
        <taxon>Rhabditomorpha</taxon>
        <taxon>Strongyloidea</taxon>
        <taxon>Strongylidae</taxon>
        <taxon>Cylicostephanus</taxon>
    </lineage>
</organism>
<evidence type="ECO:0000313" key="2">
    <source>
        <dbReference type="Proteomes" id="UP000271889"/>
    </source>
</evidence>
<accession>A0A3P6T1X7</accession>
<dbReference type="Gene3D" id="1.20.5.1160">
    <property type="entry name" value="Vasodilator-stimulated phosphoprotein"/>
    <property type="match status" value="1"/>
</dbReference>